<feature type="compositionally biased region" description="Polar residues" evidence="1">
    <location>
        <begin position="206"/>
        <end position="237"/>
    </location>
</feature>
<feature type="compositionally biased region" description="Basic and acidic residues" evidence="1">
    <location>
        <begin position="1297"/>
        <end position="1316"/>
    </location>
</feature>
<feature type="compositionally biased region" description="Basic and acidic residues" evidence="1">
    <location>
        <begin position="451"/>
        <end position="473"/>
    </location>
</feature>
<feature type="compositionally biased region" description="Basic and acidic residues" evidence="1">
    <location>
        <begin position="1023"/>
        <end position="1040"/>
    </location>
</feature>
<feature type="compositionally biased region" description="Acidic residues" evidence="1">
    <location>
        <begin position="879"/>
        <end position="895"/>
    </location>
</feature>
<feature type="compositionally biased region" description="Basic and acidic residues" evidence="1">
    <location>
        <begin position="1155"/>
        <end position="1165"/>
    </location>
</feature>
<evidence type="ECO:0000256" key="1">
    <source>
        <dbReference type="SAM" id="MobiDB-lite"/>
    </source>
</evidence>
<feature type="compositionally biased region" description="Basic and acidic residues" evidence="1">
    <location>
        <begin position="896"/>
        <end position="916"/>
    </location>
</feature>
<feature type="compositionally biased region" description="Low complexity" evidence="1">
    <location>
        <begin position="132"/>
        <end position="146"/>
    </location>
</feature>
<gene>
    <name evidence="2" type="ORF">DdX_16899</name>
</gene>
<feature type="compositionally biased region" description="Basic and acidic residues" evidence="1">
    <location>
        <begin position="1137"/>
        <end position="1146"/>
    </location>
</feature>
<feature type="compositionally biased region" description="Low complexity" evidence="1">
    <location>
        <begin position="238"/>
        <end position="255"/>
    </location>
</feature>
<keyword evidence="3" id="KW-1185">Reference proteome</keyword>
<evidence type="ECO:0000313" key="2">
    <source>
        <dbReference type="EMBL" id="KAI1700139.1"/>
    </source>
</evidence>
<feature type="region of interest" description="Disordered" evidence="1">
    <location>
        <begin position="1"/>
        <end position="310"/>
    </location>
</feature>
<feature type="region of interest" description="Disordered" evidence="1">
    <location>
        <begin position="339"/>
        <end position="473"/>
    </location>
</feature>
<sequence length="1521" mass="168864">MSGISEYSRRGASVGRLDSSVNSSMNSYKSYSSVQRHHDTKFTSPSTHSQYSSSYNSRPANSNLTSRPSIRAGSYDSHYSGGESASSKPFGKVTVSYSMSSSYGKSANSGSSGYTSRSSGGGMSSSYHQEYSSGGRNGTNSTGFSSDYKRDTMYTSSDRLNTGAGRSAGAMSNSFTSSGMSPSSSAVASRMSSSTYTSPVGGLPKRSTSYGSGLSFGVSENTTSGSRYSISTNRPNASTSSGGTGYTISSYTPSTDRYQYRSKTPLSTYSTREPATTTSRFDRDYRSMGRFETQESSSSNPGKRREDSVEKTFERLYKKYVQHEKNELKSKQVDIVAAQVRSQESKSTGNSSTSSSASSEQDGPIGIKPEPANPKQEESEEEESEEEELSCDEVELGATKPNDTEIPSSSNIKENVGDFKETARKDSKGSSAGSGKSSPVAQEKESEDSDEKTTPMVREKPLPMLESKIEVRPLKPATSQLDKLIKMSNFDQEKFKSTLKIKVAEVEAEKESNVSQNPDVNFIHDNGKNSAEKAEELDESSESTSTATIKRAQRRERTMENLVVQLPLPAVTANPEESETGTEHSRQQMTVQKMKPPLLLVTPDSLPSSPLSTSANIMWPMSEKSAGEKDAEEFESDWECDASICRTLQLSVSSDGGARGDLYPVEAMFRSVTPDYLDDVEFRLPFVTQEEHESRNASRGRVSQSNALPPPIFTASVSYDGMDSWDSAKDSGSLDSLSDVDAGFYPVSSRLGVPEDSSHGLYMTPASFSSGDSDHDVDVGCTLTLVQKAALRGSDEEYTSSEYYESEEYDEDEEGSYYDEDEYEEESEEIEGGEECEAESVDGEEVNEEYEDDAAVSVALPPPHETAVEAKVEEHTEESPEDSEEEVEKEEEEKEGSDTEELKMTSVEERSRRERSPSLMVPRLVELPSLFLAEPTSAVTEGTTLEETIELETLNMPDPDVVRKLSASSPDDDLDSKRKKVTKQTTYAKPLEERTEEERANALNASQKPRTDYAKKAVVQPMKTEKVKVLEQKVIVESKPSKSPPPGTASIQNKVISSKQSTPNHEKSDEVSKTTPSISSKTPEPKVEEKKRLEDKSAVRKSTLNMTEEERKRADELLKEQARQKARRSGAVSAMMERFKEPEVKQEPITYKRSSRLEPKEDARPKRTYAPIVKPVINDEFDKQMAELREQMKTKSTRFQSEYKNLSHGIHSKADEAKLKAMEDKHKTLLGSTSTVFSKAEEEKKRWREQHESVVEKKHKENQEKAKQTVIEEEKRKAQMQQQQMAERKGVVRRPRKADIEAAKLKAFEEAQKIDETGGDSGRKSSLKGQVNQSASTAQRPSVDGGIALDKQTKRVSIEAGNASVAEPTLNRTEGRRPSSARRKTEELMNFSVPATIAPSGAETTSEEMIGPEKAQEGSKAVQTKAPLKRKRHPSRKKHHFILKPFDIDEFMGWTSYNTFEKLDDFFTNSPKEKVNDQRQEPHMKKARIIERQKIWISELRDIDKLYKFSELRDIRLSAEA</sequence>
<feature type="compositionally biased region" description="Basic and acidic residues" evidence="1">
    <location>
        <begin position="1083"/>
        <end position="1098"/>
    </location>
</feature>
<feature type="compositionally biased region" description="Basic and acidic residues" evidence="1">
    <location>
        <begin position="525"/>
        <end position="534"/>
    </location>
</feature>
<dbReference type="Proteomes" id="UP001201812">
    <property type="component" value="Unassembled WGS sequence"/>
</dbReference>
<feature type="compositionally biased region" description="Basic and acidic residues" evidence="1">
    <location>
        <begin position="1373"/>
        <end position="1387"/>
    </location>
</feature>
<feature type="compositionally biased region" description="Low complexity" evidence="1">
    <location>
        <begin position="170"/>
        <end position="194"/>
    </location>
</feature>
<comment type="caution">
    <text evidence="2">The sequence shown here is derived from an EMBL/GenBank/DDBJ whole genome shotgun (WGS) entry which is preliminary data.</text>
</comment>
<organism evidence="2 3">
    <name type="scientific">Ditylenchus destructor</name>
    <dbReference type="NCBI Taxonomy" id="166010"/>
    <lineage>
        <taxon>Eukaryota</taxon>
        <taxon>Metazoa</taxon>
        <taxon>Ecdysozoa</taxon>
        <taxon>Nematoda</taxon>
        <taxon>Chromadorea</taxon>
        <taxon>Rhabditida</taxon>
        <taxon>Tylenchina</taxon>
        <taxon>Tylenchomorpha</taxon>
        <taxon>Sphaerularioidea</taxon>
        <taxon>Anguinidae</taxon>
        <taxon>Anguininae</taxon>
        <taxon>Ditylenchus</taxon>
    </lineage>
</organism>
<feature type="compositionally biased region" description="Polar residues" evidence="1">
    <location>
        <begin position="1327"/>
        <end position="1340"/>
    </location>
</feature>
<feature type="compositionally biased region" description="Low complexity" evidence="1">
    <location>
        <begin position="43"/>
        <end position="57"/>
    </location>
</feature>
<feature type="compositionally biased region" description="Polar residues" evidence="1">
    <location>
        <begin position="1049"/>
        <end position="1063"/>
    </location>
</feature>
<feature type="compositionally biased region" description="Basic and acidic residues" evidence="1">
    <location>
        <begin position="1108"/>
        <end position="1123"/>
    </location>
</feature>
<feature type="compositionally biased region" description="Basic and acidic residues" evidence="1">
    <location>
        <begin position="1239"/>
        <end position="1277"/>
    </location>
</feature>
<feature type="compositionally biased region" description="Acidic residues" evidence="1">
    <location>
        <begin position="378"/>
        <end position="395"/>
    </location>
</feature>
<feature type="region of interest" description="Disordered" evidence="1">
    <location>
        <begin position="1235"/>
        <end position="1436"/>
    </location>
</feature>
<feature type="region of interest" description="Disordered" evidence="1">
    <location>
        <begin position="794"/>
        <end position="919"/>
    </location>
</feature>
<feature type="region of interest" description="Disordered" evidence="1">
    <location>
        <begin position="507"/>
        <end position="588"/>
    </location>
</feature>
<feature type="region of interest" description="Disordered" evidence="1">
    <location>
        <begin position="689"/>
        <end position="709"/>
    </location>
</feature>
<accession>A0AAD4MPJ3</accession>
<feature type="compositionally biased region" description="Low complexity" evidence="1">
    <location>
        <begin position="96"/>
        <end position="118"/>
    </location>
</feature>
<feature type="compositionally biased region" description="Polar residues" evidence="1">
    <location>
        <begin position="58"/>
        <end position="68"/>
    </location>
</feature>
<feature type="compositionally biased region" description="Low complexity" evidence="1">
    <location>
        <begin position="429"/>
        <end position="438"/>
    </location>
</feature>
<feature type="compositionally biased region" description="Basic and acidic residues" evidence="1">
    <location>
        <begin position="990"/>
        <end position="1000"/>
    </location>
</feature>
<feature type="compositionally biased region" description="Low complexity" evidence="1">
    <location>
        <begin position="345"/>
        <end position="359"/>
    </location>
</feature>
<feature type="region of interest" description="Disordered" evidence="1">
    <location>
        <begin position="948"/>
        <end position="1171"/>
    </location>
</feature>
<protein>
    <submittedName>
        <fullName evidence="2">Uncharacterized protein</fullName>
    </submittedName>
</protein>
<evidence type="ECO:0000313" key="3">
    <source>
        <dbReference type="Proteomes" id="UP001201812"/>
    </source>
</evidence>
<feature type="compositionally biased region" description="Basic and acidic residues" evidence="1">
    <location>
        <begin position="280"/>
        <end position="293"/>
    </location>
</feature>
<feature type="compositionally biased region" description="Low complexity" evidence="1">
    <location>
        <begin position="1073"/>
        <end position="1082"/>
    </location>
</feature>
<name>A0AAD4MPJ3_9BILA</name>
<feature type="compositionally biased region" description="Acidic residues" evidence="1">
    <location>
        <begin position="796"/>
        <end position="854"/>
    </location>
</feature>
<proteinExistence type="predicted"/>
<feature type="compositionally biased region" description="Low complexity" evidence="1">
    <location>
        <begin position="19"/>
        <end position="34"/>
    </location>
</feature>
<feature type="compositionally biased region" description="Basic and acidic residues" evidence="1">
    <location>
        <begin position="866"/>
        <end position="878"/>
    </location>
</feature>
<dbReference type="EMBL" id="JAKKPZ010000155">
    <property type="protein sequence ID" value="KAI1700139.1"/>
    <property type="molecule type" value="Genomic_DNA"/>
</dbReference>
<reference evidence="2" key="1">
    <citation type="submission" date="2022-01" db="EMBL/GenBank/DDBJ databases">
        <title>Genome Sequence Resource for Two Populations of Ditylenchus destructor, the Migratory Endoparasitic Phytonematode.</title>
        <authorList>
            <person name="Zhang H."/>
            <person name="Lin R."/>
            <person name="Xie B."/>
        </authorList>
    </citation>
    <scope>NUCLEOTIDE SEQUENCE</scope>
    <source>
        <strain evidence="2">BazhouSP</strain>
    </source>
</reference>
<feature type="compositionally biased region" description="Polar residues" evidence="1">
    <location>
        <begin position="261"/>
        <end position="279"/>
    </location>
</feature>
<feature type="compositionally biased region" description="Basic and acidic residues" evidence="1">
    <location>
        <begin position="415"/>
        <end position="428"/>
    </location>
</feature>
<feature type="compositionally biased region" description="Basic residues" evidence="1">
    <location>
        <begin position="1427"/>
        <end position="1436"/>
    </location>
</feature>